<keyword evidence="2" id="KW-1185">Reference proteome</keyword>
<evidence type="ECO:0000313" key="2">
    <source>
        <dbReference type="Proteomes" id="UP001341840"/>
    </source>
</evidence>
<reference evidence="1 2" key="1">
    <citation type="journal article" date="2023" name="Plants (Basel)">
        <title>Bridging the Gap: Combining Genomics and Transcriptomics Approaches to Understand Stylosanthes scabra, an Orphan Legume from the Brazilian Caatinga.</title>
        <authorList>
            <person name="Ferreira-Neto J.R.C."/>
            <person name="da Silva M.D."/>
            <person name="Binneck E."/>
            <person name="de Melo N.F."/>
            <person name="da Silva R.H."/>
            <person name="de Melo A.L.T.M."/>
            <person name="Pandolfi V."/>
            <person name="Bustamante F.O."/>
            <person name="Brasileiro-Vidal A.C."/>
            <person name="Benko-Iseppon A.M."/>
        </authorList>
    </citation>
    <scope>NUCLEOTIDE SEQUENCE [LARGE SCALE GENOMIC DNA]</scope>
    <source>
        <tissue evidence="1">Leaves</tissue>
    </source>
</reference>
<gene>
    <name evidence="1" type="ORF">PIB30_020176</name>
</gene>
<sequence>MAVPAVLPHAAKPNSLTANNPISRMSLLSLLHELVKRIPDQERHTGAAAVPTIPVRGSILQSITTLCLISFLVLQGLQAGHPFDLDSQGT</sequence>
<proteinExistence type="predicted"/>
<dbReference type="EMBL" id="JASCZI010000064">
    <property type="protein sequence ID" value="MED6108080.1"/>
    <property type="molecule type" value="Genomic_DNA"/>
</dbReference>
<name>A0ABU6Q902_9FABA</name>
<accession>A0ABU6Q902</accession>
<evidence type="ECO:0000313" key="1">
    <source>
        <dbReference type="EMBL" id="MED6108080.1"/>
    </source>
</evidence>
<comment type="caution">
    <text evidence="1">The sequence shown here is derived from an EMBL/GenBank/DDBJ whole genome shotgun (WGS) entry which is preliminary data.</text>
</comment>
<protein>
    <submittedName>
        <fullName evidence="1">Uncharacterized protein</fullName>
    </submittedName>
</protein>
<organism evidence="1 2">
    <name type="scientific">Stylosanthes scabra</name>
    <dbReference type="NCBI Taxonomy" id="79078"/>
    <lineage>
        <taxon>Eukaryota</taxon>
        <taxon>Viridiplantae</taxon>
        <taxon>Streptophyta</taxon>
        <taxon>Embryophyta</taxon>
        <taxon>Tracheophyta</taxon>
        <taxon>Spermatophyta</taxon>
        <taxon>Magnoliopsida</taxon>
        <taxon>eudicotyledons</taxon>
        <taxon>Gunneridae</taxon>
        <taxon>Pentapetalae</taxon>
        <taxon>rosids</taxon>
        <taxon>fabids</taxon>
        <taxon>Fabales</taxon>
        <taxon>Fabaceae</taxon>
        <taxon>Papilionoideae</taxon>
        <taxon>50 kb inversion clade</taxon>
        <taxon>dalbergioids sensu lato</taxon>
        <taxon>Dalbergieae</taxon>
        <taxon>Pterocarpus clade</taxon>
        <taxon>Stylosanthes</taxon>
    </lineage>
</organism>
<dbReference type="Proteomes" id="UP001341840">
    <property type="component" value="Unassembled WGS sequence"/>
</dbReference>